<feature type="region of interest" description="Disordered" evidence="1">
    <location>
        <begin position="108"/>
        <end position="135"/>
    </location>
</feature>
<sequence>MGKGSQLAASTAPRLFRSRPEETHCGEQGCPAPCPLFANAPHQLASGTRDPSPGRALEPSTLVALARSMSCLFPLRTLRISLTSLLGWASALLRGLTRRQAGGAAIHVPSSCHAGLGPSQASRRRHPRGGGTNVASTRIGWGRELSLSTSLHPPSTFPSMEFPSPTTEEGHAGTAHGHARRGGPKAGTRCRARRDIFSVSLPPCLPSSFSLCLSVCLFLFQIFLMKRARTGGGGWQAGNGDGQGAGGSGI</sequence>
<evidence type="ECO:0000256" key="1">
    <source>
        <dbReference type="SAM" id="MobiDB-lite"/>
    </source>
</evidence>
<dbReference type="Proteomes" id="UP000078240">
    <property type="component" value="Unassembled WGS sequence"/>
</dbReference>
<gene>
    <name evidence="2" type="ORF">VFPBJ_08044</name>
</gene>
<feature type="region of interest" description="Disordered" evidence="1">
    <location>
        <begin position="152"/>
        <end position="189"/>
    </location>
</feature>
<comment type="caution">
    <text evidence="2">The sequence shown here is derived from an EMBL/GenBank/DDBJ whole genome shotgun (WGS) entry which is preliminary data.</text>
</comment>
<evidence type="ECO:0000313" key="2">
    <source>
        <dbReference type="EMBL" id="OAQ77572.1"/>
    </source>
</evidence>
<dbReference type="AlphaFoldDB" id="A0A179GIC0"/>
<proteinExistence type="predicted"/>
<reference evidence="2 3" key="1">
    <citation type="submission" date="2016-01" db="EMBL/GenBank/DDBJ databases">
        <title>Biosynthesis of antibiotic leucinostatins and their inhibition on Phytophthora in bio-control Purpureocillium lilacinum.</title>
        <authorList>
            <person name="Wang G."/>
            <person name="Liu Z."/>
            <person name="Lin R."/>
            <person name="Li E."/>
            <person name="Mao Z."/>
            <person name="Ling J."/>
            <person name="Yin W."/>
            <person name="Xie B."/>
        </authorList>
    </citation>
    <scope>NUCLEOTIDE SEQUENCE [LARGE SCALE GENOMIC DNA]</scope>
    <source>
        <strain evidence="2">PLBJ-1</strain>
    </source>
</reference>
<organism evidence="2 3">
    <name type="scientific">Purpureocillium lilacinum</name>
    <name type="common">Paecilomyces lilacinus</name>
    <dbReference type="NCBI Taxonomy" id="33203"/>
    <lineage>
        <taxon>Eukaryota</taxon>
        <taxon>Fungi</taxon>
        <taxon>Dikarya</taxon>
        <taxon>Ascomycota</taxon>
        <taxon>Pezizomycotina</taxon>
        <taxon>Sordariomycetes</taxon>
        <taxon>Hypocreomycetidae</taxon>
        <taxon>Hypocreales</taxon>
        <taxon>Ophiocordycipitaceae</taxon>
        <taxon>Purpureocillium</taxon>
    </lineage>
</organism>
<feature type="region of interest" description="Disordered" evidence="1">
    <location>
        <begin position="1"/>
        <end position="24"/>
    </location>
</feature>
<dbReference type="EMBL" id="LSBH01000006">
    <property type="protein sequence ID" value="OAQ77572.1"/>
    <property type="molecule type" value="Genomic_DNA"/>
</dbReference>
<feature type="compositionally biased region" description="Basic residues" evidence="1">
    <location>
        <begin position="177"/>
        <end position="189"/>
    </location>
</feature>
<name>A0A179GIC0_PURLI</name>
<accession>A0A179GIC0</accession>
<evidence type="ECO:0000313" key="3">
    <source>
        <dbReference type="Proteomes" id="UP000078240"/>
    </source>
</evidence>
<protein>
    <submittedName>
        <fullName evidence="2">Uncharacterized protein</fullName>
    </submittedName>
</protein>